<feature type="transmembrane region" description="Helical" evidence="2">
    <location>
        <begin position="376"/>
        <end position="406"/>
    </location>
</feature>
<dbReference type="EMBL" id="WDUB01000024">
    <property type="protein sequence ID" value="KAB7201450.1"/>
    <property type="molecule type" value="Genomic_DNA"/>
</dbReference>
<accession>A0A6L4U206</accession>
<feature type="transmembrane region" description="Helical" evidence="2">
    <location>
        <begin position="70"/>
        <end position="95"/>
    </location>
</feature>
<evidence type="ECO:0000313" key="3">
    <source>
        <dbReference type="EMBL" id="KAB7201450.1"/>
    </source>
</evidence>
<organism evidence="3 4">
    <name type="scientific">Bifidobacterium longum</name>
    <dbReference type="NCBI Taxonomy" id="216816"/>
    <lineage>
        <taxon>Bacteria</taxon>
        <taxon>Bacillati</taxon>
        <taxon>Actinomycetota</taxon>
        <taxon>Actinomycetes</taxon>
        <taxon>Bifidobacteriales</taxon>
        <taxon>Bifidobacteriaceae</taxon>
        <taxon>Bifidobacterium</taxon>
    </lineage>
</organism>
<evidence type="ECO:0000256" key="2">
    <source>
        <dbReference type="SAM" id="Phobius"/>
    </source>
</evidence>
<feature type="transmembrane region" description="Helical" evidence="2">
    <location>
        <begin position="412"/>
        <end position="434"/>
    </location>
</feature>
<evidence type="ECO:0000313" key="4">
    <source>
        <dbReference type="Proteomes" id="UP000476628"/>
    </source>
</evidence>
<dbReference type="AlphaFoldDB" id="A0A6L4U206"/>
<dbReference type="InterPro" id="IPR046062">
    <property type="entry name" value="DUF6020"/>
</dbReference>
<feature type="transmembrane region" description="Helical" evidence="2">
    <location>
        <begin position="37"/>
        <end position="58"/>
    </location>
</feature>
<keyword evidence="2" id="KW-1133">Transmembrane helix</keyword>
<feature type="transmembrane region" description="Helical" evidence="2">
    <location>
        <begin position="623"/>
        <end position="644"/>
    </location>
</feature>
<feature type="transmembrane region" description="Helical" evidence="2">
    <location>
        <begin position="158"/>
        <end position="182"/>
    </location>
</feature>
<dbReference type="Pfam" id="PF19484">
    <property type="entry name" value="DUF6020"/>
    <property type="match status" value="1"/>
</dbReference>
<feature type="transmembrane region" description="Helical" evidence="2">
    <location>
        <begin position="305"/>
        <end position="325"/>
    </location>
</feature>
<proteinExistence type="predicted"/>
<reference evidence="3 4" key="1">
    <citation type="journal article" date="2019" name="Nat. Med.">
        <title>A library of human gut bacterial isolates paired with longitudinal multiomics data enables mechanistic microbiome research.</title>
        <authorList>
            <person name="Poyet M."/>
            <person name="Groussin M."/>
            <person name="Gibbons S.M."/>
            <person name="Avila-Pacheco J."/>
            <person name="Jiang X."/>
            <person name="Kearney S.M."/>
            <person name="Perrotta A.R."/>
            <person name="Berdy B."/>
            <person name="Zhao S."/>
            <person name="Lieberman T.D."/>
            <person name="Swanson P.K."/>
            <person name="Smith M."/>
            <person name="Roesemann S."/>
            <person name="Alexander J.E."/>
            <person name="Rich S.A."/>
            <person name="Livny J."/>
            <person name="Vlamakis H."/>
            <person name="Clish C."/>
            <person name="Bullock K."/>
            <person name="Deik A."/>
            <person name="Scott J."/>
            <person name="Pierce K.A."/>
            <person name="Xavier R.J."/>
            <person name="Alm E.J."/>
        </authorList>
    </citation>
    <scope>NUCLEOTIDE SEQUENCE [LARGE SCALE GENOMIC DNA]</scope>
    <source>
        <strain evidence="3 4">BIOML-A136</strain>
    </source>
</reference>
<feature type="region of interest" description="Disordered" evidence="1">
    <location>
        <begin position="111"/>
        <end position="133"/>
    </location>
</feature>
<evidence type="ECO:0000256" key="1">
    <source>
        <dbReference type="SAM" id="MobiDB-lite"/>
    </source>
</evidence>
<sequence>MRLPYIVMTSPATAKLAAVSSRQSHPHLARTGAAARWTLAVLAGLWLALCTAVGPLYWDEENGTLAHWNWANTAIFVVSFLIYLGIITLMVRFAAGQRILPRAIGERLRQHQRNSETSRPAADQQASQPAKTRRTVRAIVTSTVTVLDRWITRGTNRFWKLMLVFFVGWLWVPTTLLAAFGADLRSQIREFSWAWNQWTGLKQPYIGFFSFVPMDIYPTAHYMWPSDPTYLTDQHNVVLTVFYGAMVTFARHLTGSNDAGIVTLAALQTLFAVFCCAAAANRFLNRPWIGKTATDSAAPPQAGGLARFLILLFFMVCPLAVFSTISITKSPLFAFSFVWWFSVWYELVQTWHPAGTRKHPQTPAIATPVHLPRHSFIAFILATSVMLISAKYAWYIIALQIVLALIADRKRWATYVVALLIPTVLIHGGISFAISSGAIIGGDPIESRGVQLQMIARVAQRNPDGISDEAKKNLAPVFNLDQMADAYSQQDADPVKSSGIQAKKVSYKWRTVTPEDMTNFNKAWFEIVKDNPIIALDALLAKCFGYFNVNDQPYVSMDYYVASDYVQKNSTWIKDYNHDWREHIAGFTRVWGGIPVLGWPTHGNFYVVMTLLIGAAEVIRRRWLTLMTHIPLLLLMGVMITAPANNFERHMLPVAFVFGFVVLTYWRESLAERQRQSATLH</sequence>
<keyword evidence="2" id="KW-0472">Membrane</keyword>
<comment type="caution">
    <text evidence="3">The sequence shown here is derived from an EMBL/GenBank/DDBJ whole genome shotgun (WGS) entry which is preliminary data.</text>
</comment>
<keyword evidence="2" id="KW-0812">Transmembrane</keyword>
<gene>
    <name evidence="3" type="ORF">GBC45_10490</name>
</gene>
<protein>
    <submittedName>
        <fullName evidence="3">Uncharacterized protein</fullName>
    </submittedName>
</protein>
<dbReference type="Proteomes" id="UP000476628">
    <property type="component" value="Unassembled WGS sequence"/>
</dbReference>
<feature type="transmembrane region" description="Helical" evidence="2">
    <location>
        <begin position="259"/>
        <end position="284"/>
    </location>
</feature>
<feature type="transmembrane region" description="Helical" evidence="2">
    <location>
        <begin position="650"/>
        <end position="666"/>
    </location>
</feature>
<name>A0A6L4U206_BIFLN</name>